<evidence type="ECO:0000256" key="4">
    <source>
        <dbReference type="ARBA" id="ARBA00022723"/>
    </source>
</evidence>
<keyword evidence="8" id="KW-0800">Toxin</keyword>
<evidence type="ECO:0000256" key="3">
    <source>
        <dbReference type="ARBA" id="ARBA00022722"/>
    </source>
</evidence>
<feature type="binding site" evidence="8">
    <location>
        <position position="103"/>
    </location>
    <ligand>
        <name>Mg(2+)</name>
        <dbReference type="ChEBI" id="CHEBI:18420"/>
    </ligand>
</feature>
<keyword evidence="2 8" id="KW-1277">Toxin-antitoxin system</keyword>
<evidence type="ECO:0000256" key="5">
    <source>
        <dbReference type="ARBA" id="ARBA00022801"/>
    </source>
</evidence>
<reference evidence="11" key="1">
    <citation type="journal article" date="2019" name="Int. J. Syst. Evol. Microbiol.">
        <title>The Global Catalogue of Microorganisms (GCM) 10K type strain sequencing project: providing services to taxonomists for standard genome sequencing and annotation.</title>
        <authorList>
            <consortium name="The Broad Institute Genomics Platform"/>
            <consortium name="The Broad Institute Genome Sequencing Center for Infectious Disease"/>
            <person name="Wu L."/>
            <person name="Ma J."/>
        </authorList>
    </citation>
    <scope>NUCLEOTIDE SEQUENCE [LARGE SCALE GENOMIC DNA]</scope>
    <source>
        <strain evidence="11">NBRC 113072</strain>
    </source>
</reference>
<dbReference type="Pfam" id="PF01850">
    <property type="entry name" value="PIN"/>
    <property type="match status" value="1"/>
</dbReference>
<evidence type="ECO:0000259" key="9">
    <source>
        <dbReference type="Pfam" id="PF01850"/>
    </source>
</evidence>
<comment type="similarity">
    <text evidence="7 8">Belongs to the PINc/VapC protein family.</text>
</comment>
<dbReference type="EC" id="3.1.-.-" evidence="8"/>
<dbReference type="InterPro" id="IPR050556">
    <property type="entry name" value="Type_II_TA_system_RNase"/>
</dbReference>
<keyword evidence="3 8" id="KW-0540">Nuclease</keyword>
<evidence type="ECO:0000256" key="6">
    <source>
        <dbReference type="ARBA" id="ARBA00022842"/>
    </source>
</evidence>
<evidence type="ECO:0000256" key="8">
    <source>
        <dbReference type="HAMAP-Rule" id="MF_00265"/>
    </source>
</evidence>
<keyword evidence="5 8" id="KW-0378">Hydrolase</keyword>
<dbReference type="PANTHER" id="PTHR33653">
    <property type="entry name" value="RIBONUCLEASE VAPC2"/>
    <property type="match status" value="1"/>
</dbReference>
<organism evidence="10 11">
    <name type="scientific">Mobilicoccus caccae</name>
    <dbReference type="NCBI Taxonomy" id="1859295"/>
    <lineage>
        <taxon>Bacteria</taxon>
        <taxon>Bacillati</taxon>
        <taxon>Actinomycetota</taxon>
        <taxon>Actinomycetes</taxon>
        <taxon>Micrococcales</taxon>
        <taxon>Dermatophilaceae</taxon>
        <taxon>Mobilicoccus</taxon>
    </lineage>
</organism>
<dbReference type="InterPro" id="IPR029060">
    <property type="entry name" value="PIN-like_dom_sf"/>
</dbReference>
<protein>
    <recommendedName>
        <fullName evidence="8">Ribonuclease VapC</fullName>
        <shortName evidence="8">RNase VapC</shortName>
        <ecNumber evidence="8">3.1.-.-</ecNumber>
    </recommendedName>
    <alternativeName>
        <fullName evidence="8">Toxin VapC</fullName>
    </alternativeName>
</protein>
<evidence type="ECO:0000313" key="10">
    <source>
        <dbReference type="EMBL" id="GMA40272.1"/>
    </source>
</evidence>
<dbReference type="RefSeq" id="WP_284304010.1">
    <property type="nucleotide sequence ID" value="NZ_BSUO01000001.1"/>
</dbReference>
<dbReference type="InterPro" id="IPR002716">
    <property type="entry name" value="PIN_dom"/>
</dbReference>
<name>A0ABQ6IQU3_9MICO</name>
<evidence type="ECO:0000313" key="11">
    <source>
        <dbReference type="Proteomes" id="UP001157126"/>
    </source>
</evidence>
<dbReference type="SUPFAM" id="SSF88723">
    <property type="entry name" value="PIN domain-like"/>
    <property type="match status" value="1"/>
</dbReference>
<feature type="domain" description="PIN" evidence="9">
    <location>
        <begin position="3"/>
        <end position="121"/>
    </location>
</feature>
<proteinExistence type="inferred from homology"/>
<feature type="binding site" evidence="8">
    <location>
        <position position="6"/>
    </location>
    <ligand>
        <name>Mg(2+)</name>
        <dbReference type="ChEBI" id="CHEBI:18420"/>
    </ligand>
</feature>
<sequence>MRYLLDTNVLSELRKVASPKAHPRFVAWAKTHPATEAISAVTLFELEIGVQRIERRDPTQGVRLRRWLEGVQATFDGSVLPLDADVAVRAARFHVPDPASDRDAFIAATAQAHGLAVVTRNIADFETFGIPLVNPWGVAIPPMLEDAAGHPAADRRPARIRRSGDSPGVVIESCLLVPSGAWSSRLRG</sequence>
<dbReference type="HAMAP" id="MF_00265">
    <property type="entry name" value="VapC_Nob1"/>
    <property type="match status" value="1"/>
</dbReference>
<dbReference type="PANTHER" id="PTHR33653:SF1">
    <property type="entry name" value="RIBONUCLEASE VAPC2"/>
    <property type="match status" value="1"/>
</dbReference>
<comment type="cofactor">
    <cofactor evidence="1 8">
        <name>Mg(2+)</name>
        <dbReference type="ChEBI" id="CHEBI:18420"/>
    </cofactor>
</comment>
<evidence type="ECO:0000256" key="7">
    <source>
        <dbReference type="ARBA" id="ARBA00038093"/>
    </source>
</evidence>
<comment type="function">
    <text evidence="8">Toxic component of a toxin-antitoxin (TA) system. An RNase.</text>
</comment>
<dbReference type="Proteomes" id="UP001157126">
    <property type="component" value="Unassembled WGS sequence"/>
</dbReference>
<keyword evidence="6 8" id="KW-0460">Magnesium</keyword>
<dbReference type="EMBL" id="BSUO01000001">
    <property type="protein sequence ID" value="GMA40272.1"/>
    <property type="molecule type" value="Genomic_DNA"/>
</dbReference>
<keyword evidence="4 8" id="KW-0479">Metal-binding</keyword>
<dbReference type="CDD" id="cd18746">
    <property type="entry name" value="PIN_VapC4-5_FitB-like"/>
    <property type="match status" value="1"/>
</dbReference>
<comment type="caution">
    <text evidence="10">The sequence shown here is derived from an EMBL/GenBank/DDBJ whole genome shotgun (WGS) entry which is preliminary data.</text>
</comment>
<evidence type="ECO:0000256" key="2">
    <source>
        <dbReference type="ARBA" id="ARBA00022649"/>
    </source>
</evidence>
<accession>A0ABQ6IQU3</accession>
<evidence type="ECO:0000256" key="1">
    <source>
        <dbReference type="ARBA" id="ARBA00001946"/>
    </source>
</evidence>
<keyword evidence="11" id="KW-1185">Reference proteome</keyword>
<dbReference type="InterPro" id="IPR022907">
    <property type="entry name" value="VapC_family"/>
</dbReference>
<gene>
    <name evidence="8" type="primary">vapC</name>
    <name evidence="10" type="ORF">GCM10025883_23170</name>
</gene>
<dbReference type="Gene3D" id="3.40.50.1010">
    <property type="entry name" value="5'-nuclease"/>
    <property type="match status" value="1"/>
</dbReference>